<evidence type="ECO:0000256" key="2">
    <source>
        <dbReference type="ARBA" id="ARBA00001933"/>
    </source>
</evidence>
<evidence type="ECO:0000256" key="3">
    <source>
        <dbReference type="ARBA" id="ARBA00004958"/>
    </source>
</evidence>
<dbReference type="InterPro" id="IPR050147">
    <property type="entry name" value="Ser/Thr_Dehydratase"/>
</dbReference>
<evidence type="ECO:0000256" key="10">
    <source>
        <dbReference type="ARBA" id="ARBA00023239"/>
    </source>
</evidence>
<comment type="caution">
    <text evidence="15">The sequence shown here is derived from an EMBL/GenBank/DDBJ whole genome shotgun (WGS) entry which is preliminary data.</text>
</comment>
<evidence type="ECO:0000313" key="16">
    <source>
        <dbReference type="Proteomes" id="UP000281813"/>
    </source>
</evidence>
<comment type="cofactor">
    <cofactor evidence="2 13">
        <name>pyridoxal 5'-phosphate</name>
        <dbReference type="ChEBI" id="CHEBI:597326"/>
    </cofactor>
</comment>
<evidence type="ECO:0000256" key="8">
    <source>
        <dbReference type="ARBA" id="ARBA00022533"/>
    </source>
</evidence>
<keyword evidence="16" id="KW-1185">Reference proteome</keyword>
<sequence>MSKLGDSINGDLVHKAWKRLAHIVHRTPLVTSETTNRLVGKHVYFKMENQQKTGAFKFRGASYKLMQLTKKQLAKGVITASAGNHAQGVALASKKLGVKATIFMPVNTPHAKVNATKNYGAEVVLIGESFQEAYRASLERQLISGAEYIHPFNDYEVMIGQGTMVMEMLRQEDRLDTILVPIGGGGLISGVAVAAKHVNRNIKIIGVQASGAAAMYNSYHSKSLRTLDRVQTIAEGIAVKEPGDLTLPIIRNYVDDIVTVSDEEIASSIVYMLERNKTLVEGAGAAALAALFAHHENIRSRHCGVIISGGNLDIGFMSKIQEMANRLGSEKNNTFMAL</sequence>
<dbReference type="PROSITE" id="PS00165">
    <property type="entry name" value="DEHYDRATASE_SER_THR"/>
    <property type="match status" value="1"/>
</dbReference>
<keyword evidence="10 13" id="KW-0456">Lyase</keyword>
<evidence type="ECO:0000256" key="12">
    <source>
        <dbReference type="ARBA" id="ARBA00031427"/>
    </source>
</evidence>
<evidence type="ECO:0000256" key="1">
    <source>
        <dbReference type="ARBA" id="ARBA00001274"/>
    </source>
</evidence>
<dbReference type="UniPathway" id="UPA00052">
    <property type="reaction ID" value="UER00507"/>
</dbReference>
<protein>
    <recommendedName>
        <fullName evidence="7 13">L-threonine dehydratase catabolic TdcB</fullName>
        <ecNumber evidence="6 13">4.3.1.19</ecNumber>
    </recommendedName>
    <alternativeName>
        <fullName evidence="12 13">Threonine deaminase</fullName>
    </alternativeName>
</protein>
<dbReference type="GO" id="GO:0006565">
    <property type="term" value="P:L-serine catabolic process"/>
    <property type="evidence" value="ECO:0007669"/>
    <property type="project" value="TreeGrafter"/>
</dbReference>
<dbReference type="GO" id="GO:0030170">
    <property type="term" value="F:pyridoxal phosphate binding"/>
    <property type="evidence" value="ECO:0007669"/>
    <property type="project" value="InterPro"/>
</dbReference>
<comment type="catalytic activity">
    <reaction evidence="1 13">
        <text>L-threonine = 2-oxobutanoate + NH4(+)</text>
        <dbReference type="Rhea" id="RHEA:22108"/>
        <dbReference type="ChEBI" id="CHEBI:16763"/>
        <dbReference type="ChEBI" id="CHEBI:28938"/>
        <dbReference type="ChEBI" id="CHEBI:57926"/>
        <dbReference type="EC" id="4.3.1.19"/>
    </reaction>
</comment>
<gene>
    <name evidence="15" type="primary">ilvA</name>
    <name evidence="15" type="ORF">D8M05_06805</name>
</gene>
<evidence type="ECO:0000259" key="14">
    <source>
        <dbReference type="Pfam" id="PF00291"/>
    </source>
</evidence>
<organism evidence="15 16">
    <name type="scientific">Oceanobacillus bengalensis</name>
    <dbReference type="NCBI Taxonomy" id="1435466"/>
    <lineage>
        <taxon>Bacteria</taxon>
        <taxon>Bacillati</taxon>
        <taxon>Bacillota</taxon>
        <taxon>Bacilli</taxon>
        <taxon>Bacillales</taxon>
        <taxon>Bacillaceae</taxon>
        <taxon>Oceanobacillus</taxon>
    </lineage>
</organism>
<dbReference type="Gene3D" id="3.40.50.1100">
    <property type="match status" value="2"/>
</dbReference>
<dbReference type="RefSeq" id="WP_121129972.1">
    <property type="nucleotide sequence ID" value="NZ_JBHUFK010000003.1"/>
</dbReference>
<keyword evidence="13" id="KW-0547">Nucleotide-binding</keyword>
<keyword evidence="8" id="KW-0021">Allosteric enzyme</keyword>
<name>A0A494Z264_9BACI</name>
<comment type="pathway">
    <text evidence="3 13">Amino-acid degradation; L-threonine degradation via propanoate pathway; propanoate from L-threonine: step 1/4.</text>
</comment>
<dbReference type="FunFam" id="3.40.50.1100:FF:000005">
    <property type="entry name" value="Threonine dehydratase catabolic"/>
    <property type="match status" value="1"/>
</dbReference>
<evidence type="ECO:0000256" key="11">
    <source>
        <dbReference type="ARBA" id="ARBA00025527"/>
    </source>
</evidence>
<evidence type="ECO:0000256" key="13">
    <source>
        <dbReference type="RuleBase" id="RU363083"/>
    </source>
</evidence>
<dbReference type="InterPro" id="IPR036052">
    <property type="entry name" value="TrpB-like_PALP_sf"/>
</dbReference>
<dbReference type="GO" id="GO:0003941">
    <property type="term" value="F:L-serine ammonia-lyase activity"/>
    <property type="evidence" value="ECO:0007669"/>
    <property type="project" value="TreeGrafter"/>
</dbReference>
<evidence type="ECO:0000256" key="9">
    <source>
        <dbReference type="ARBA" id="ARBA00022898"/>
    </source>
</evidence>
<evidence type="ECO:0000256" key="5">
    <source>
        <dbReference type="ARBA" id="ARBA00011447"/>
    </source>
</evidence>
<dbReference type="NCBIfam" id="TIGR01127">
    <property type="entry name" value="ilvA_1Cterm"/>
    <property type="match status" value="1"/>
</dbReference>
<evidence type="ECO:0000256" key="6">
    <source>
        <dbReference type="ARBA" id="ARBA00012096"/>
    </source>
</evidence>
<dbReference type="SUPFAM" id="SSF53686">
    <property type="entry name" value="Tryptophan synthase beta subunit-like PLP-dependent enzymes"/>
    <property type="match status" value="1"/>
</dbReference>
<evidence type="ECO:0000256" key="7">
    <source>
        <dbReference type="ARBA" id="ARBA00022248"/>
    </source>
</evidence>
<comment type="similarity">
    <text evidence="4 13">Belongs to the serine/threonine dehydratase family.</text>
</comment>
<dbReference type="InterPro" id="IPR001926">
    <property type="entry name" value="TrpB-like_PALP"/>
</dbReference>
<dbReference type="PANTHER" id="PTHR48078:SF6">
    <property type="entry name" value="L-THREONINE DEHYDRATASE CATABOLIC TDCB"/>
    <property type="match status" value="1"/>
</dbReference>
<dbReference type="EMBL" id="RBZO01000008">
    <property type="protein sequence ID" value="RKQ16582.1"/>
    <property type="molecule type" value="Genomic_DNA"/>
</dbReference>
<dbReference type="PANTHER" id="PTHR48078">
    <property type="entry name" value="THREONINE DEHYDRATASE, MITOCHONDRIAL-RELATED"/>
    <property type="match status" value="1"/>
</dbReference>
<accession>A0A494Z264</accession>
<reference evidence="15 16" key="1">
    <citation type="journal article" date="2015" name="Antonie Van Leeuwenhoek">
        <title>Oceanobacillus bengalensis sp. nov., a bacterium isolated from seawater of the Bay of Bengal.</title>
        <authorList>
            <person name="Yongchang O."/>
            <person name="Xiang W."/>
            <person name="Wang G."/>
        </authorList>
    </citation>
    <scope>NUCLEOTIDE SEQUENCE [LARGE SCALE GENOMIC DNA]</scope>
    <source>
        <strain evidence="15 16">MCCC 1K00260</strain>
    </source>
</reference>
<dbReference type="InterPro" id="IPR000634">
    <property type="entry name" value="Ser/Thr_deHydtase_PyrdxlP-BS"/>
</dbReference>
<comment type="function">
    <text evidence="11 13">Catalyzes the anaerobic formation of alpha-ketobutyrate and ammonia from threonine in a two-step reaction. The first step involved a dehydration of threonine and a production of enamine intermediates (aminocrotonate), which tautomerizes to its imine form (iminobutyrate). Both intermediates are unstable and short-lived. The second step is the nonenzymatic hydrolysis of the enamine/imine intermediates to form 2-ketobutyrate and free ammonia. In the low water environment of the cell, the second step is accelerated by RidA.</text>
</comment>
<comment type="subunit">
    <text evidence="5 13">In the native structure, TdcB is in a dimeric form, whereas in the TdcB-AMP complex, it exists in a tetrameric form (dimer of dimers).</text>
</comment>
<dbReference type="Pfam" id="PF00291">
    <property type="entry name" value="PALP"/>
    <property type="match status" value="1"/>
</dbReference>
<dbReference type="GO" id="GO:0000166">
    <property type="term" value="F:nucleotide binding"/>
    <property type="evidence" value="ECO:0007669"/>
    <property type="project" value="UniProtKB-KW"/>
</dbReference>
<dbReference type="InterPro" id="IPR005789">
    <property type="entry name" value="Thr_deHydtase_catblc"/>
</dbReference>
<dbReference type="AlphaFoldDB" id="A0A494Z264"/>
<dbReference type="FunFam" id="3.40.50.1100:FF:000007">
    <property type="entry name" value="L-threonine dehydratase catabolic TdcB"/>
    <property type="match status" value="1"/>
</dbReference>
<evidence type="ECO:0000313" key="15">
    <source>
        <dbReference type="EMBL" id="RKQ16582.1"/>
    </source>
</evidence>
<dbReference type="GO" id="GO:0009097">
    <property type="term" value="P:isoleucine biosynthetic process"/>
    <property type="evidence" value="ECO:0007669"/>
    <property type="project" value="TreeGrafter"/>
</dbReference>
<proteinExistence type="inferred from homology"/>
<dbReference type="GO" id="GO:0004794">
    <property type="term" value="F:threonine deaminase activity"/>
    <property type="evidence" value="ECO:0007669"/>
    <property type="project" value="UniProtKB-EC"/>
</dbReference>
<dbReference type="Proteomes" id="UP000281813">
    <property type="component" value="Unassembled WGS sequence"/>
</dbReference>
<dbReference type="OrthoDB" id="9811476at2"/>
<dbReference type="EC" id="4.3.1.19" evidence="6 13"/>
<feature type="domain" description="Tryptophan synthase beta chain-like PALP" evidence="14">
    <location>
        <begin position="24"/>
        <end position="309"/>
    </location>
</feature>
<evidence type="ECO:0000256" key="4">
    <source>
        <dbReference type="ARBA" id="ARBA00010869"/>
    </source>
</evidence>
<dbReference type="CDD" id="cd01562">
    <property type="entry name" value="Thr-dehyd"/>
    <property type="match status" value="1"/>
</dbReference>
<keyword evidence="9 13" id="KW-0663">Pyridoxal phosphate</keyword>
<dbReference type="GO" id="GO:0070689">
    <property type="term" value="P:L-threonine catabolic process to propionate"/>
    <property type="evidence" value="ECO:0007669"/>
    <property type="project" value="UniProtKB-UniPathway"/>
</dbReference>